<feature type="domain" description="Mur ligase N-terminal catalytic" evidence="16">
    <location>
        <begin position="17"/>
        <end position="115"/>
    </location>
</feature>
<comment type="caution">
    <text evidence="19">The sequence shown here is derived from an EMBL/GenBank/DDBJ whole genome shotgun (WGS) entry which is preliminary data.</text>
</comment>
<dbReference type="Gene3D" id="3.40.1190.10">
    <property type="entry name" value="Mur-like, catalytic domain"/>
    <property type="match status" value="1"/>
</dbReference>
<evidence type="ECO:0000256" key="1">
    <source>
        <dbReference type="ARBA" id="ARBA00004496"/>
    </source>
</evidence>
<keyword evidence="4" id="KW-0963">Cytoplasm</keyword>
<evidence type="ECO:0000256" key="5">
    <source>
        <dbReference type="ARBA" id="ARBA00022598"/>
    </source>
</evidence>
<dbReference type="InterPro" id="IPR036615">
    <property type="entry name" value="Mur_ligase_C_dom_sf"/>
</dbReference>
<evidence type="ECO:0000313" key="20">
    <source>
        <dbReference type="Proteomes" id="UP000016649"/>
    </source>
</evidence>
<dbReference type="RefSeq" id="WP_021687067.1">
    <property type="nucleotide sequence ID" value="NZ_KI260564.1"/>
</dbReference>
<organism evidence="19 20">
    <name type="scientific">Treponema lecithinolyticum ATCC 700332</name>
    <dbReference type="NCBI Taxonomy" id="1321815"/>
    <lineage>
        <taxon>Bacteria</taxon>
        <taxon>Pseudomonadati</taxon>
        <taxon>Spirochaetota</taxon>
        <taxon>Spirochaetia</taxon>
        <taxon>Spirochaetales</taxon>
        <taxon>Treponemataceae</taxon>
        <taxon>Treponema</taxon>
    </lineage>
</organism>
<evidence type="ECO:0000256" key="13">
    <source>
        <dbReference type="ARBA" id="ARBA00047833"/>
    </source>
</evidence>
<dbReference type="InterPro" id="IPR050061">
    <property type="entry name" value="MurCDEF_pg_biosynth"/>
</dbReference>
<evidence type="ECO:0000256" key="12">
    <source>
        <dbReference type="ARBA" id="ARBA00023316"/>
    </source>
</evidence>
<sequence length="511" mass="56734">MTKDGAALLQGDLSKVHIHFTGIKGTGMAALTEICSYRGARITGSDTAERFYTDEVLERLHIQPTLFSEKNITQDIDLLVYSSAYKPDENPELIAARKVGIPLLLYTEALGALSACSYACGIAGVHGKTTTTGITGTIIKELNLPAQVLAGSIISAFGSCTLNLGTRFFVAETCEYQRHFMSFCPQTIVLTSVESDHQDYYPTYESILDAFVDYCCLLPKGGKLIYCADDKGAVQTVQAVQKKRSDIVFIPYGIKAVGDYRVVFTGIREGKQYFKLDGFTGDFYVRIPGRHVVLDSAAACALAVSLYRQMHGECTNDFLYAYIQKALASFAGSKRRSEIIGKIKTAENTDVLIMDDYAHHPTALKTTLAGLREFYPDRYIIADFMSHTYTRTAALFDDFAFSFSDADEVILHKIYASAREHYEGGINGKSLYKAVCKHHPNVHYFEEIDDAVPYVQKRIRHINKDVLLVTLGAGDNWRLSSKIFALNAADKENKSEKTDKADIADTKERLQ</sequence>
<proteinExistence type="predicted"/>
<keyword evidence="20" id="KW-1185">Reference proteome</keyword>
<keyword evidence="6" id="KW-0132">Cell division</keyword>
<dbReference type="Pfam" id="PF01225">
    <property type="entry name" value="Mur_ligase"/>
    <property type="match status" value="1"/>
</dbReference>
<dbReference type="InterPro" id="IPR005758">
    <property type="entry name" value="UDP-N-AcMur_Ala_ligase_MurC"/>
</dbReference>
<reference evidence="19 20" key="1">
    <citation type="submission" date="2013-08" db="EMBL/GenBank/DDBJ databases">
        <authorList>
            <person name="Weinstock G."/>
            <person name="Sodergren E."/>
            <person name="Wylie T."/>
            <person name="Fulton L."/>
            <person name="Fulton R."/>
            <person name="Fronick C."/>
            <person name="O'Laughlin M."/>
            <person name="Godfrey J."/>
            <person name="Miner T."/>
            <person name="Herter B."/>
            <person name="Appelbaum E."/>
            <person name="Cordes M."/>
            <person name="Lek S."/>
            <person name="Wollam A."/>
            <person name="Pepin K.H."/>
            <person name="Palsikar V.B."/>
            <person name="Mitreva M."/>
            <person name="Wilson R.K."/>
        </authorList>
    </citation>
    <scope>NUCLEOTIDE SEQUENCE [LARGE SCALE GENOMIC DNA]</scope>
    <source>
        <strain evidence="19 20">ATCC 700332</strain>
    </source>
</reference>
<evidence type="ECO:0000256" key="8">
    <source>
        <dbReference type="ARBA" id="ARBA00022840"/>
    </source>
</evidence>
<feature type="region of interest" description="Disordered" evidence="15">
    <location>
        <begin position="491"/>
        <end position="511"/>
    </location>
</feature>
<dbReference type="InterPro" id="IPR004101">
    <property type="entry name" value="Mur_ligase_C"/>
</dbReference>
<dbReference type="Pfam" id="PF02875">
    <property type="entry name" value="Mur_ligase_C"/>
    <property type="match status" value="1"/>
</dbReference>
<dbReference type="PANTHER" id="PTHR43445">
    <property type="entry name" value="UDP-N-ACETYLMURAMATE--L-ALANINE LIGASE-RELATED"/>
    <property type="match status" value="1"/>
</dbReference>
<keyword evidence="11" id="KW-0131">Cell cycle</keyword>
<comment type="catalytic activity">
    <reaction evidence="13">
        <text>UDP-N-acetyl-alpha-D-muramate + L-alanine + ATP = UDP-N-acetyl-alpha-D-muramoyl-L-alanine + ADP + phosphate + H(+)</text>
        <dbReference type="Rhea" id="RHEA:23372"/>
        <dbReference type="ChEBI" id="CHEBI:15378"/>
        <dbReference type="ChEBI" id="CHEBI:30616"/>
        <dbReference type="ChEBI" id="CHEBI:43474"/>
        <dbReference type="ChEBI" id="CHEBI:57972"/>
        <dbReference type="ChEBI" id="CHEBI:70757"/>
        <dbReference type="ChEBI" id="CHEBI:83898"/>
        <dbReference type="ChEBI" id="CHEBI:456216"/>
        <dbReference type="EC" id="6.3.2.8"/>
    </reaction>
</comment>
<evidence type="ECO:0000259" key="18">
    <source>
        <dbReference type="Pfam" id="PF08245"/>
    </source>
</evidence>
<dbReference type="Gene3D" id="3.90.190.20">
    <property type="entry name" value="Mur ligase, C-terminal domain"/>
    <property type="match status" value="1"/>
</dbReference>
<dbReference type="InterPro" id="IPR036565">
    <property type="entry name" value="Mur-like_cat_sf"/>
</dbReference>
<dbReference type="SUPFAM" id="SSF53623">
    <property type="entry name" value="MurD-like peptide ligases, catalytic domain"/>
    <property type="match status" value="1"/>
</dbReference>
<dbReference type="SUPFAM" id="SSF53244">
    <property type="entry name" value="MurD-like peptide ligases, peptide-binding domain"/>
    <property type="match status" value="1"/>
</dbReference>
<evidence type="ECO:0000256" key="15">
    <source>
        <dbReference type="SAM" id="MobiDB-lite"/>
    </source>
</evidence>
<protein>
    <recommendedName>
        <fullName evidence="3 14">UDP-N-acetylmuramate--L-alanine ligase</fullName>
        <ecNumber evidence="3 14">6.3.2.8</ecNumber>
    </recommendedName>
</protein>
<keyword evidence="5 19" id="KW-0436">Ligase</keyword>
<dbReference type="PANTHER" id="PTHR43445:SF3">
    <property type="entry name" value="UDP-N-ACETYLMURAMATE--L-ALANINE LIGASE"/>
    <property type="match status" value="1"/>
</dbReference>
<keyword evidence="12" id="KW-0961">Cell wall biogenesis/degradation</keyword>
<accession>A0ABN0NZU9</accession>
<dbReference type="InterPro" id="IPR000713">
    <property type="entry name" value="Mur_ligase_N"/>
</dbReference>
<dbReference type="Pfam" id="PF08245">
    <property type="entry name" value="Mur_ligase_M"/>
    <property type="match status" value="1"/>
</dbReference>
<keyword evidence="7" id="KW-0547">Nucleotide-binding</keyword>
<evidence type="ECO:0000256" key="10">
    <source>
        <dbReference type="ARBA" id="ARBA00022984"/>
    </source>
</evidence>
<dbReference type="EMBL" id="AWVH01000024">
    <property type="protein sequence ID" value="ERJ93560.1"/>
    <property type="molecule type" value="Genomic_DNA"/>
</dbReference>
<dbReference type="InterPro" id="IPR013221">
    <property type="entry name" value="Mur_ligase_cen"/>
</dbReference>
<dbReference type="EC" id="6.3.2.8" evidence="3 14"/>
<keyword evidence="8" id="KW-0067">ATP-binding</keyword>
<dbReference type="NCBIfam" id="TIGR01082">
    <property type="entry name" value="murC"/>
    <property type="match status" value="1"/>
</dbReference>
<comment type="subcellular location">
    <subcellularLocation>
        <location evidence="1">Cytoplasm</location>
    </subcellularLocation>
</comment>
<dbReference type="Gene3D" id="3.40.50.720">
    <property type="entry name" value="NAD(P)-binding Rossmann-like Domain"/>
    <property type="match status" value="1"/>
</dbReference>
<gene>
    <name evidence="19" type="ORF">HMPREF9193_00849</name>
</gene>
<evidence type="ECO:0000256" key="11">
    <source>
        <dbReference type="ARBA" id="ARBA00023306"/>
    </source>
</evidence>
<comment type="pathway">
    <text evidence="2">Cell wall biogenesis; peptidoglycan biosynthesis.</text>
</comment>
<evidence type="ECO:0000259" key="16">
    <source>
        <dbReference type="Pfam" id="PF01225"/>
    </source>
</evidence>
<evidence type="ECO:0000256" key="2">
    <source>
        <dbReference type="ARBA" id="ARBA00004752"/>
    </source>
</evidence>
<keyword evidence="9" id="KW-0133">Cell shape</keyword>
<name>A0ABN0NZU9_TRELE</name>
<feature type="domain" description="Mur ligase C-terminal" evidence="17">
    <location>
        <begin position="336"/>
        <end position="470"/>
    </location>
</feature>
<evidence type="ECO:0000256" key="3">
    <source>
        <dbReference type="ARBA" id="ARBA00012211"/>
    </source>
</evidence>
<evidence type="ECO:0000259" key="17">
    <source>
        <dbReference type="Pfam" id="PF02875"/>
    </source>
</evidence>
<feature type="domain" description="Mur ligase central" evidence="18">
    <location>
        <begin position="122"/>
        <end position="303"/>
    </location>
</feature>
<evidence type="ECO:0000256" key="14">
    <source>
        <dbReference type="NCBIfam" id="TIGR01082"/>
    </source>
</evidence>
<dbReference type="SUPFAM" id="SSF51984">
    <property type="entry name" value="MurCD N-terminal domain"/>
    <property type="match status" value="1"/>
</dbReference>
<evidence type="ECO:0000256" key="7">
    <source>
        <dbReference type="ARBA" id="ARBA00022741"/>
    </source>
</evidence>
<evidence type="ECO:0000256" key="6">
    <source>
        <dbReference type="ARBA" id="ARBA00022618"/>
    </source>
</evidence>
<keyword evidence="10" id="KW-0573">Peptidoglycan synthesis</keyword>
<evidence type="ECO:0000313" key="19">
    <source>
        <dbReference type="EMBL" id="ERJ93560.1"/>
    </source>
</evidence>
<dbReference type="Proteomes" id="UP000016649">
    <property type="component" value="Unassembled WGS sequence"/>
</dbReference>
<dbReference type="GO" id="GO:0016874">
    <property type="term" value="F:ligase activity"/>
    <property type="evidence" value="ECO:0007669"/>
    <property type="project" value="UniProtKB-KW"/>
</dbReference>
<evidence type="ECO:0000256" key="4">
    <source>
        <dbReference type="ARBA" id="ARBA00022490"/>
    </source>
</evidence>
<evidence type="ECO:0000256" key="9">
    <source>
        <dbReference type="ARBA" id="ARBA00022960"/>
    </source>
</evidence>